<dbReference type="InterPro" id="IPR038508">
    <property type="entry name" value="ArfGAP_dom_sf"/>
</dbReference>
<dbReference type="InterPro" id="IPR037278">
    <property type="entry name" value="ARFGAP/RecO"/>
</dbReference>
<accession>A0A1E3Q7G0</accession>
<dbReference type="GO" id="GO:0008270">
    <property type="term" value="F:zinc ion binding"/>
    <property type="evidence" value="ECO:0007669"/>
    <property type="project" value="UniProtKB-KW"/>
</dbReference>
<keyword evidence="3 5" id="KW-0863">Zinc-finger</keyword>
<dbReference type="GO" id="GO:0005737">
    <property type="term" value="C:cytoplasm"/>
    <property type="evidence" value="ECO:0007669"/>
    <property type="project" value="TreeGrafter"/>
</dbReference>
<evidence type="ECO:0000256" key="2">
    <source>
        <dbReference type="ARBA" id="ARBA00022723"/>
    </source>
</evidence>
<feature type="compositionally biased region" description="Low complexity" evidence="6">
    <location>
        <begin position="536"/>
        <end position="558"/>
    </location>
</feature>
<feature type="compositionally biased region" description="Polar residues" evidence="6">
    <location>
        <begin position="625"/>
        <end position="634"/>
    </location>
</feature>
<feature type="compositionally biased region" description="Low complexity" evidence="6">
    <location>
        <begin position="745"/>
        <end position="755"/>
    </location>
</feature>
<dbReference type="GO" id="GO:0005096">
    <property type="term" value="F:GTPase activator activity"/>
    <property type="evidence" value="ECO:0007669"/>
    <property type="project" value="UniProtKB-KW"/>
</dbReference>
<dbReference type="InterPro" id="IPR051718">
    <property type="entry name" value="ARF_GTPase-activating"/>
</dbReference>
<feature type="compositionally biased region" description="Low complexity" evidence="6">
    <location>
        <begin position="428"/>
        <end position="445"/>
    </location>
</feature>
<feature type="region of interest" description="Disordered" evidence="6">
    <location>
        <begin position="520"/>
        <end position="653"/>
    </location>
</feature>
<dbReference type="OrthoDB" id="10266696at2759"/>
<dbReference type="CDD" id="cd08204">
    <property type="entry name" value="ArfGap"/>
    <property type="match status" value="1"/>
</dbReference>
<feature type="region of interest" description="Disordered" evidence="6">
    <location>
        <begin position="733"/>
        <end position="795"/>
    </location>
</feature>
<reference evidence="9 10" key="1">
    <citation type="journal article" date="2016" name="Proc. Natl. Acad. Sci. U.S.A.">
        <title>Comparative genomics of biotechnologically important yeasts.</title>
        <authorList>
            <person name="Riley R."/>
            <person name="Haridas S."/>
            <person name="Wolfe K.H."/>
            <person name="Lopes M.R."/>
            <person name="Hittinger C.T."/>
            <person name="Goeker M."/>
            <person name="Salamov A.A."/>
            <person name="Wisecaver J.H."/>
            <person name="Long T.M."/>
            <person name="Calvey C.H."/>
            <person name="Aerts A.L."/>
            <person name="Barry K.W."/>
            <person name="Choi C."/>
            <person name="Clum A."/>
            <person name="Coughlan A.Y."/>
            <person name="Deshpande S."/>
            <person name="Douglass A.P."/>
            <person name="Hanson S.J."/>
            <person name="Klenk H.-P."/>
            <person name="LaButti K.M."/>
            <person name="Lapidus A."/>
            <person name="Lindquist E.A."/>
            <person name="Lipzen A.M."/>
            <person name="Meier-Kolthoff J.P."/>
            <person name="Ohm R.A."/>
            <person name="Otillar R.P."/>
            <person name="Pangilinan J.L."/>
            <person name="Peng Y."/>
            <person name="Rokas A."/>
            <person name="Rosa C.A."/>
            <person name="Scheuner C."/>
            <person name="Sibirny A.A."/>
            <person name="Slot J.C."/>
            <person name="Stielow J.B."/>
            <person name="Sun H."/>
            <person name="Kurtzman C.P."/>
            <person name="Blackwell M."/>
            <person name="Grigoriev I.V."/>
            <person name="Jeffries T.W."/>
        </authorList>
    </citation>
    <scope>NUCLEOTIDE SEQUENCE [LARGE SCALE GENOMIC DNA]</scope>
    <source>
        <strain evidence="9 10">NRRL Y-11557</strain>
    </source>
</reference>
<feature type="compositionally biased region" description="Polar residues" evidence="6">
    <location>
        <begin position="446"/>
        <end position="460"/>
    </location>
</feature>
<feature type="compositionally biased region" description="Pro residues" evidence="6">
    <location>
        <begin position="344"/>
        <end position="359"/>
    </location>
</feature>
<dbReference type="SMART" id="SM00105">
    <property type="entry name" value="ArfGap"/>
    <property type="match status" value="1"/>
</dbReference>
<feature type="region of interest" description="Disordered" evidence="6">
    <location>
        <begin position="247"/>
        <end position="302"/>
    </location>
</feature>
<protein>
    <recommendedName>
        <fullName evidence="11">Arf-GAP domain-containing protein</fullName>
    </recommendedName>
</protein>
<feature type="compositionally biased region" description="Low complexity" evidence="6">
    <location>
        <begin position="143"/>
        <end position="156"/>
    </location>
</feature>
<keyword evidence="10" id="KW-1185">Reference proteome</keyword>
<dbReference type="PANTHER" id="PTHR45705">
    <property type="entry name" value="FI20236P1"/>
    <property type="match status" value="1"/>
</dbReference>
<feature type="compositionally biased region" description="Polar residues" evidence="6">
    <location>
        <begin position="784"/>
        <end position="795"/>
    </location>
</feature>
<evidence type="ECO:0000313" key="9">
    <source>
        <dbReference type="EMBL" id="ODQ73633.1"/>
    </source>
</evidence>
<dbReference type="PANTHER" id="PTHR45705:SF7">
    <property type="entry name" value="ACTIVATING PROTEIN FOR ARF, PUTATIVE (AFU_ORTHOLOGUE AFUA_4G09120)-RELATED"/>
    <property type="match status" value="1"/>
</dbReference>
<evidence type="ECO:0000259" key="7">
    <source>
        <dbReference type="PROSITE" id="PS50030"/>
    </source>
</evidence>
<dbReference type="AlphaFoldDB" id="A0A1E3Q7G0"/>
<organism evidence="9 10">
    <name type="scientific">Lipomyces starkeyi NRRL Y-11557</name>
    <dbReference type="NCBI Taxonomy" id="675824"/>
    <lineage>
        <taxon>Eukaryota</taxon>
        <taxon>Fungi</taxon>
        <taxon>Dikarya</taxon>
        <taxon>Ascomycota</taxon>
        <taxon>Saccharomycotina</taxon>
        <taxon>Lipomycetes</taxon>
        <taxon>Lipomycetales</taxon>
        <taxon>Lipomycetaceae</taxon>
        <taxon>Lipomyces</taxon>
    </lineage>
</organism>
<feature type="compositionally biased region" description="Basic and acidic residues" evidence="6">
    <location>
        <begin position="758"/>
        <end position="771"/>
    </location>
</feature>
<dbReference type="SUPFAM" id="SSF57863">
    <property type="entry name" value="ArfGap/RecO-like zinc finger"/>
    <property type="match status" value="1"/>
</dbReference>
<keyword evidence="1" id="KW-0343">GTPase activation</keyword>
<feature type="region of interest" description="Disordered" evidence="6">
    <location>
        <begin position="315"/>
        <end position="359"/>
    </location>
</feature>
<dbReference type="PROSITE" id="PS50030">
    <property type="entry name" value="UBA"/>
    <property type="match status" value="1"/>
</dbReference>
<proteinExistence type="predicted"/>
<feature type="compositionally biased region" description="Polar residues" evidence="6">
    <location>
        <begin position="265"/>
        <end position="291"/>
    </location>
</feature>
<keyword evidence="4" id="KW-0862">Zinc</keyword>
<dbReference type="Proteomes" id="UP000094385">
    <property type="component" value="Unassembled WGS sequence"/>
</dbReference>
<dbReference type="SMART" id="SM00165">
    <property type="entry name" value="UBA"/>
    <property type="match status" value="1"/>
</dbReference>
<dbReference type="SUPFAM" id="SSF46934">
    <property type="entry name" value="UBA-like"/>
    <property type="match status" value="1"/>
</dbReference>
<dbReference type="PROSITE" id="PS50115">
    <property type="entry name" value="ARFGAP"/>
    <property type="match status" value="1"/>
</dbReference>
<feature type="compositionally biased region" description="Polar residues" evidence="6">
    <location>
        <begin position="565"/>
        <end position="589"/>
    </location>
</feature>
<feature type="domain" description="Arf-GAP" evidence="8">
    <location>
        <begin position="10"/>
        <end position="135"/>
    </location>
</feature>
<gene>
    <name evidence="9" type="ORF">LIPSTDRAFT_2856</name>
</gene>
<feature type="region of interest" description="Disordered" evidence="6">
    <location>
        <begin position="138"/>
        <end position="194"/>
    </location>
</feature>
<dbReference type="InterPro" id="IPR015940">
    <property type="entry name" value="UBA"/>
</dbReference>
<dbReference type="Gene3D" id="1.10.220.150">
    <property type="entry name" value="Arf GTPase activating protein"/>
    <property type="match status" value="1"/>
</dbReference>
<dbReference type="FunFam" id="1.10.220.150:FF:000009">
    <property type="entry name" value="stromal membrane-associated protein 1 isoform X1"/>
    <property type="match status" value="1"/>
</dbReference>
<dbReference type="PRINTS" id="PR00405">
    <property type="entry name" value="REVINTRACTNG"/>
</dbReference>
<feature type="domain" description="UBA" evidence="7">
    <location>
        <begin position="203"/>
        <end position="249"/>
    </location>
</feature>
<evidence type="ECO:0000256" key="1">
    <source>
        <dbReference type="ARBA" id="ARBA00022468"/>
    </source>
</evidence>
<evidence type="ECO:0008006" key="11">
    <source>
        <dbReference type="Google" id="ProtNLM"/>
    </source>
</evidence>
<evidence type="ECO:0000256" key="5">
    <source>
        <dbReference type="PROSITE-ProRule" id="PRU00288"/>
    </source>
</evidence>
<evidence type="ECO:0000313" key="10">
    <source>
        <dbReference type="Proteomes" id="UP000094385"/>
    </source>
</evidence>
<dbReference type="STRING" id="675824.A0A1E3Q7G0"/>
<evidence type="ECO:0000256" key="6">
    <source>
        <dbReference type="SAM" id="MobiDB-lite"/>
    </source>
</evidence>
<feature type="compositionally biased region" description="Low complexity" evidence="6">
    <location>
        <begin position="635"/>
        <end position="653"/>
    </location>
</feature>
<dbReference type="EMBL" id="KV454293">
    <property type="protein sequence ID" value="ODQ73633.1"/>
    <property type="molecule type" value="Genomic_DNA"/>
</dbReference>
<dbReference type="InterPro" id="IPR009060">
    <property type="entry name" value="UBA-like_sf"/>
</dbReference>
<evidence type="ECO:0000256" key="3">
    <source>
        <dbReference type="ARBA" id="ARBA00022771"/>
    </source>
</evidence>
<dbReference type="InterPro" id="IPR001164">
    <property type="entry name" value="ArfGAP_dom"/>
</dbReference>
<evidence type="ECO:0000256" key="4">
    <source>
        <dbReference type="ARBA" id="ARBA00022833"/>
    </source>
</evidence>
<keyword evidence="2" id="KW-0479">Metal-binding</keyword>
<feature type="region of interest" description="Disordered" evidence="6">
    <location>
        <begin position="428"/>
        <end position="460"/>
    </location>
</feature>
<evidence type="ECO:0000259" key="8">
    <source>
        <dbReference type="PROSITE" id="PS50115"/>
    </source>
</evidence>
<feature type="compositionally biased region" description="Low complexity" evidence="6">
    <location>
        <begin position="599"/>
        <end position="609"/>
    </location>
</feature>
<name>A0A1E3Q7G0_LIPST</name>
<dbReference type="Pfam" id="PF01412">
    <property type="entry name" value="ArfGap"/>
    <property type="match status" value="1"/>
</dbReference>
<feature type="compositionally biased region" description="Basic and acidic residues" evidence="6">
    <location>
        <begin position="163"/>
        <end position="194"/>
    </location>
</feature>
<dbReference type="Gene3D" id="1.10.8.10">
    <property type="entry name" value="DNA helicase RuvA subunit, C-terminal domain"/>
    <property type="match status" value="1"/>
</dbReference>
<sequence length="795" mass="88523">MSKRQQIKNEALLRELYELPENRRCADCGARNPGWASWNLGVFLCIRCAGIHRKMGTHISKVKSLSVDAWTTEQIYAMREMGNKKANSIWDPNNERSRYLGTYDGDDDSVVERYIRDKYERGKFRRDMEGFAQERAAYDNEYSTSSRSGPSSSSSRWFRRSKKDQSDGDNHVDSYESRRSRRNRNDDIHHMNDRRNTAKKTYEYDDDYEYEDKIYKLLDMGFNDRKRNLEALTKSKGDLLTAIEYLTNGDESEKRPPLPARRGNSGPSSSETSQAPSRNVTGAANSQQAQYTGAPFGPSQTVYDQFGNAIGVFPIQQFQPPTGPPPQFAQPTGVPEQSQQQRLPPQPTGVPRNFQPPPHPPPWFQSPMVTGAPQTFNQAPAASQQFRSFGAGSQQSHQLASQTTGYNPALQATNGFDATLSNPSAGISYQQRQIQSQQPQQYDSSLFSPQPSSTQNGVIPTASNSQLLETQSSPQKPQQSTGAYQSADLLVGLANTHKPSSQQHPASLTSAFQNMSLQSSQALSAQTQKSNPLFGQQPSQVQLLPSQHQQEQQHQQQQPAVANPLFSQPTGFQNPQATGYPQIPQSNISFPPLQPPLTQGAPLQQSQPQQPVPQQPQRTGFYQYHASSSDTQQHPLPTSMSQQQPLQQQHTQLPTQLEQQPFALQQSMQTGYGPKVDKSTILSLYSHPDYYSSPVALPIGGVPPAPADNHLLGDTSSTQINGAAKPQEDIRALKPGHRNPFLDKQQSPTQPQQQSRDIVQREHTVRFDDFNSGRISPDAFGQLSAWTGGSNARKW</sequence>
<feature type="region of interest" description="Disordered" evidence="6">
    <location>
        <begin position="373"/>
        <end position="402"/>
    </location>
</feature>